<accession>A0AAD6NSJ7</accession>
<gene>
    <name evidence="2" type="ORF">OIU84_015427</name>
</gene>
<comment type="caution">
    <text evidence="2">The sequence shown here is derived from an EMBL/GenBank/DDBJ whole genome shotgun (WGS) entry which is preliminary data.</text>
</comment>
<feature type="region of interest" description="Disordered" evidence="1">
    <location>
        <begin position="1"/>
        <end position="21"/>
    </location>
</feature>
<name>A0AAD6NSJ7_9ROSI</name>
<evidence type="ECO:0000313" key="3">
    <source>
        <dbReference type="Proteomes" id="UP001162972"/>
    </source>
</evidence>
<protein>
    <submittedName>
        <fullName evidence="2">Uncharacterized protein</fullName>
    </submittedName>
</protein>
<proteinExistence type="predicted"/>
<evidence type="ECO:0000313" key="2">
    <source>
        <dbReference type="EMBL" id="KAJ6403514.1"/>
    </source>
</evidence>
<sequence length="171" mass="18996">MIHGGRPEFPKYMMEGKPPSSSPTQSFLLSFPFPQLLPLKGSSKIIHPNGKGVRSPLFLTHHCISTLSGLSTEQEPCALLIPFNLSHHSPMSVLGNKQFNHDVFDILTLLISTCPLINPFVEIPAGNTWMANGNDENARQGFNYRSICYRARNKAPAKLTSKAIEEDTRIH</sequence>
<dbReference type="AlphaFoldDB" id="A0AAD6NSJ7"/>
<reference evidence="2 3" key="1">
    <citation type="journal article" date="2023" name="Int. J. Mol. Sci.">
        <title>De Novo Assembly and Annotation of 11 Diverse Shrub Willow (Salix) Genomes Reveals Novel Gene Organization in Sex-Linked Regions.</title>
        <authorList>
            <person name="Hyden B."/>
            <person name="Feng K."/>
            <person name="Yates T.B."/>
            <person name="Jawdy S."/>
            <person name="Cereghino C."/>
            <person name="Smart L.B."/>
            <person name="Muchero W."/>
        </authorList>
    </citation>
    <scope>NUCLEOTIDE SEQUENCE [LARGE SCALE GENOMIC DNA]</scope>
    <source>
        <tissue evidence="2">Shoot tip</tissue>
    </source>
</reference>
<keyword evidence="3" id="KW-1185">Reference proteome</keyword>
<organism evidence="2 3">
    <name type="scientific">Salix udensis</name>
    <dbReference type="NCBI Taxonomy" id="889485"/>
    <lineage>
        <taxon>Eukaryota</taxon>
        <taxon>Viridiplantae</taxon>
        <taxon>Streptophyta</taxon>
        <taxon>Embryophyta</taxon>
        <taxon>Tracheophyta</taxon>
        <taxon>Spermatophyta</taxon>
        <taxon>Magnoliopsida</taxon>
        <taxon>eudicotyledons</taxon>
        <taxon>Gunneridae</taxon>
        <taxon>Pentapetalae</taxon>
        <taxon>rosids</taxon>
        <taxon>fabids</taxon>
        <taxon>Malpighiales</taxon>
        <taxon>Salicaceae</taxon>
        <taxon>Saliceae</taxon>
        <taxon>Salix</taxon>
    </lineage>
</organism>
<dbReference type="EMBL" id="JAPFFJ010000018">
    <property type="protein sequence ID" value="KAJ6403514.1"/>
    <property type="molecule type" value="Genomic_DNA"/>
</dbReference>
<evidence type="ECO:0000256" key="1">
    <source>
        <dbReference type="SAM" id="MobiDB-lite"/>
    </source>
</evidence>
<dbReference type="Proteomes" id="UP001162972">
    <property type="component" value="Chromosome 4"/>
</dbReference>